<feature type="signal peptide" evidence="1">
    <location>
        <begin position="1"/>
        <end position="22"/>
    </location>
</feature>
<accession>A0A0K8SJK7</accession>
<dbReference type="PRINTS" id="PR00837">
    <property type="entry name" value="V5TPXLIKE"/>
</dbReference>
<dbReference type="Pfam" id="PF00188">
    <property type="entry name" value="CAP"/>
    <property type="match status" value="1"/>
</dbReference>
<dbReference type="PROSITE" id="PS01010">
    <property type="entry name" value="CRISP_2"/>
    <property type="match status" value="1"/>
</dbReference>
<dbReference type="CDD" id="cd05380">
    <property type="entry name" value="CAP_euk"/>
    <property type="match status" value="1"/>
</dbReference>
<dbReference type="EMBL" id="GBRD01004970">
    <property type="protein sequence ID" value="JAG60851.1"/>
    <property type="molecule type" value="Transcribed_RNA"/>
</dbReference>
<dbReference type="InterPro" id="IPR001283">
    <property type="entry name" value="CRISP-related"/>
</dbReference>
<evidence type="ECO:0000256" key="1">
    <source>
        <dbReference type="SAM" id="SignalP"/>
    </source>
</evidence>
<dbReference type="PROSITE" id="PS01009">
    <property type="entry name" value="CRISP_1"/>
    <property type="match status" value="1"/>
</dbReference>
<evidence type="ECO:0000259" key="2">
    <source>
        <dbReference type="SMART" id="SM00198"/>
    </source>
</evidence>
<dbReference type="EMBL" id="GBRD01012495">
    <property type="protein sequence ID" value="JAG53329.1"/>
    <property type="molecule type" value="Transcribed_RNA"/>
</dbReference>
<dbReference type="SUPFAM" id="SSF55797">
    <property type="entry name" value="PR-1-like"/>
    <property type="match status" value="1"/>
</dbReference>
<feature type="non-terminal residue" evidence="3">
    <location>
        <position position="1"/>
    </location>
</feature>
<feature type="chain" id="PRO_5015042067" description="SCP domain-containing protein" evidence="1">
    <location>
        <begin position="23"/>
        <end position="293"/>
    </location>
</feature>
<dbReference type="InterPro" id="IPR035940">
    <property type="entry name" value="CAP_sf"/>
</dbReference>
<dbReference type="SMART" id="SM00198">
    <property type="entry name" value="SCP"/>
    <property type="match status" value="1"/>
</dbReference>
<dbReference type="Gene3D" id="3.40.33.10">
    <property type="entry name" value="CAP"/>
    <property type="match status" value="1"/>
</dbReference>
<dbReference type="InterPro" id="IPR014044">
    <property type="entry name" value="CAP_dom"/>
</dbReference>
<proteinExistence type="predicted"/>
<sequence length="293" mass="33718">SPLNMNQFSTTVFLSLVAVAASCRNAQLLRTGIYSEEQRKGIVELHNHLRNYVASGGVHTQPAAQNMREMRWDDELAQLAQKWADGCVFEHDPKKTNRKGAYIGQNLALFRTSVKEKLDAPDFTNMIHGWFNEVYQFGYNGTFSYDSGHYSQMIWGQTFKVGCGYSGYYQKNLYHNYLVCNYYPAGNVRDNLPYEYGRRDCEENELFRSWRYSHLCTIDKSLINSCQFWKADDQTSNPEHDDLTTTVSDSYGSHHGFAFNNRTITISTRNMFQIIILIIQSLALIKGTLLDIL</sequence>
<dbReference type="InterPro" id="IPR018244">
    <property type="entry name" value="Allrgn_V5/Tpx1_CS"/>
</dbReference>
<evidence type="ECO:0000313" key="3">
    <source>
        <dbReference type="EMBL" id="JAG53329.1"/>
    </source>
</evidence>
<organism evidence="3">
    <name type="scientific">Lygus hesperus</name>
    <name type="common">Western plant bug</name>
    <dbReference type="NCBI Taxonomy" id="30085"/>
    <lineage>
        <taxon>Eukaryota</taxon>
        <taxon>Metazoa</taxon>
        <taxon>Ecdysozoa</taxon>
        <taxon>Arthropoda</taxon>
        <taxon>Hexapoda</taxon>
        <taxon>Insecta</taxon>
        <taxon>Pterygota</taxon>
        <taxon>Neoptera</taxon>
        <taxon>Paraneoptera</taxon>
        <taxon>Hemiptera</taxon>
        <taxon>Heteroptera</taxon>
        <taxon>Panheteroptera</taxon>
        <taxon>Cimicomorpha</taxon>
        <taxon>Miridae</taxon>
        <taxon>Mirini</taxon>
        <taxon>Lygus</taxon>
    </lineage>
</organism>
<dbReference type="GO" id="GO:0005576">
    <property type="term" value="C:extracellular region"/>
    <property type="evidence" value="ECO:0007669"/>
    <property type="project" value="UniProtKB-SubCell"/>
</dbReference>
<keyword evidence="1" id="KW-0732">Signal</keyword>
<dbReference type="AlphaFoldDB" id="A0A0K8SJK7"/>
<reference evidence="3" key="1">
    <citation type="submission" date="2014-09" db="EMBL/GenBank/DDBJ databases">
        <authorList>
            <person name="Magalhaes I.L.F."/>
            <person name="Oliveira U."/>
            <person name="Santos F.R."/>
            <person name="Vidigal T.H.D.A."/>
            <person name="Brescovit A.D."/>
            <person name="Santos A.J."/>
        </authorList>
    </citation>
    <scope>NUCLEOTIDE SEQUENCE</scope>
</reference>
<feature type="domain" description="SCP" evidence="2">
    <location>
        <begin position="37"/>
        <end position="190"/>
    </location>
</feature>
<dbReference type="PANTHER" id="PTHR10334">
    <property type="entry name" value="CYSTEINE-RICH SECRETORY PROTEIN-RELATED"/>
    <property type="match status" value="1"/>
</dbReference>
<name>A0A0K8SJK7_LYGHE</name>
<protein>
    <recommendedName>
        <fullName evidence="2">SCP domain-containing protein</fullName>
    </recommendedName>
</protein>